<dbReference type="KEGG" id="wct:WS74_1118"/>
<keyword evidence="2" id="KW-0813">Transport</keyword>
<dbReference type="SMART" id="SM00382">
    <property type="entry name" value="AAA"/>
    <property type="match status" value="1"/>
</dbReference>
<dbReference type="GO" id="GO:0005524">
    <property type="term" value="F:ATP binding"/>
    <property type="evidence" value="ECO:0007669"/>
    <property type="project" value="UniProtKB-KW"/>
</dbReference>
<dbReference type="PANTHER" id="PTHR42734">
    <property type="entry name" value="METAL TRANSPORT SYSTEM ATP-BINDING PROTEIN TM_0124-RELATED"/>
    <property type="match status" value="1"/>
</dbReference>
<reference evidence="6 7" key="1">
    <citation type="journal article" date="2014" name="Genome Announc.">
        <title>Complete Genome Sequences of Fish Pathogenic Weissella ceti Strains WS74 and WS105.</title>
        <authorList>
            <person name="Figueiredo H.C."/>
            <person name="Leal C.A."/>
            <person name="Dorella F.A."/>
            <person name="Carvalho A.F."/>
            <person name="Soares S.C."/>
            <person name="Pereira F.L."/>
            <person name="Azevedo V.A."/>
        </authorList>
    </citation>
    <scope>NUCLEOTIDE SEQUENCE [LARGE SCALE GENOMIC DNA]</scope>
    <source>
        <strain evidence="6 7">WS74</strain>
    </source>
</reference>
<evidence type="ECO:0000259" key="5">
    <source>
        <dbReference type="PROSITE" id="PS50893"/>
    </source>
</evidence>
<keyword evidence="3" id="KW-0547">Nucleotide-binding</keyword>
<dbReference type="InterPro" id="IPR003593">
    <property type="entry name" value="AAA+_ATPase"/>
</dbReference>
<dbReference type="EMBL" id="CP009223">
    <property type="protein sequence ID" value="AIM63369.1"/>
    <property type="molecule type" value="Genomic_DNA"/>
</dbReference>
<dbReference type="AlphaFoldDB" id="A0A075TWR5"/>
<evidence type="ECO:0000313" key="6">
    <source>
        <dbReference type="EMBL" id="AIM63369.1"/>
    </source>
</evidence>
<comment type="similarity">
    <text evidence="1">Belongs to the ABC transporter superfamily.</text>
</comment>
<evidence type="ECO:0000256" key="3">
    <source>
        <dbReference type="ARBA" id="ARBA00022741"/>
    </source>
</evidence>
<dbReference type="Pfam" id="PF00005">
    <property type="entry name" value="ABC_tran"/>
    <property type="match status" value="1"/>
</dbReference>
<dbReference type="InterPro" id="IPR017871">
    <property type="entry name" value="ABC_transporter-like_CS"/>
</dbReference>
<name>A0A075TWR5_9LACO</name>
<gene>
    <name evidence="6" type="ORF">WS74_1118</name>
</gene>
<dbReference type="RefSeq" id="WP_009764994.1">
    <property type="nucleotide sequence ID" value="NZ_CP009223.1"/>
</dbReference>
<sequence length="245" mass="26862">MLEVKNLTVGYTATPVFENLSVDFEPAKITGIIGPNGAGKSTMIKAVLELIRKQGGTVALDGQPVSKERQKIAYVEQRADLDLTFPISVFELVLTGTYGKLGLFKSPAQAEKDLAMDALKQVKLEEFKNRQIGGLSGGQLQRVFVARAIVQQAEVVILDEPFVGIDMTSEAEIMNILKKWRDEGKTIIVVHHDLNKVANYFDNLVIMNHGVVASGPVEDVYTQQNIQKAFSADLGAVLFDNKEEA</sequence>
<protein>
    <submittedName>
        <fullName evidence="6">Putative ATP binding protein</fullName>
    </submittedName>
</protein>
<dbReference type="PROSITE" id="PS00211">
    <property type="entry name" value="ABC_TRANSPORTER_1"/>
    <property type="match status" value="1"/>
</dbReference>
<dbReference type="FunFam" id="3.40.50.300:FF:000134">
    <property type="entry name" value="Iron-enterobactin ABC transporter ATP-binding protein"/>
    <property type="match status" value="1"/>
</dbReference>
<reference evidence="7" key="2">
    <citation type="submission" date="2014-08" db="EMBL/GenBank/DDBJ databases">
        <title>Complete genome of Weissella ceti strain WS74 isolated from diseased rainbow trout in Brazil.</title>
        <authorList>
            <person name="Figueiredo H.C.P."/>
            <person name="Leal C.A.G."/>
            <person name="Pereira F.L."/>
            <person name="Soares S.C."/>
            <person name="Dorella F.A."/>
            <person name="Carvalho A.F."/>
            <person name="Azevedo V.A.C."/>
        </authorList>
    </citation>
    <scope>NUCLEOTIDE SEQUENCE [LARGE SCALE GENOMIC DNA]</scope>
    <source>
        <strain evidence="7">WS74</strain>
    </source>
</reference>
<dbReference type="OrthoDB" id="9806726at2"/>
<dbReference type="InterPro" id="IPR027417">
    <property type="entry name" value="P-loop_NTPase"/>
</dbReference>
<evidence type="ECO:0000256" key="2">
    <source>
        <dbReference type="ARBA" id="ARBA00022448"/>
    </source>
</evidence>
<accession>A0A075TWR5</accession>
<feature type="domain" description="ABC transporter" evidence="5">
    <location>
        <begin position="2"/>
        <end position="234"/>
    </location>
</feature>
<dbReference type="CDD" id="cd03235">
    <property type="entry name" value="ABC_Metallic_Cations"/>
    <property type="match status" value="1"/>
</dbReference>
<dbReference type="Gene3D" id="3.40.50.300">
    <property type="entry name" value="P-loop containing nucleotide triphosphate hydrolases"/>
    <property type="match status" value="1"/>
</dbReference>
<dbReference type="PATRIC" id="fig|759620.7.peg.1074"/>
<dbReference type="InterPro" id="IPR050153">
    <property type="entry name" value="Metal_Ion_Import_ABC"/>
</dbReference>
<keyword evidence="7" id="KW-1185">Reference proteome</keyword>
<dbReference type="SUPFAM" id="SSF52540">
    <property type="entry name" value="P-loop containing nucleoside triphosphate hydrolases"/>
    <property type="match status" value="1"/>
</dbReference>
<organism evidence="6 7">
    <name type="scientific">Weissella ceti</name>
    <dbReference type="NCBI Taxonomy" id="759620"/>
    <lineage>
        <taxon>Bacteria</taxon>
        <taxon>Bacillati</taxon>
        <taxon>Bacillota</taxon>
        <taxon>Bacilli</taxon>
        <taxon>Lactobacillales</taxon>
        <taxon>Lactobacillaceae</taxon>
        <taxon>Weissella</taxon>
    </lineage>
</organism>
<evidence type="ECO:0000256" key="4">
    <source>
        <dbReference type="ARBA" id="ARBA00022840"/>
    </source>
</evidence>
<dbReference type="InterPro" id="IPR003439">
    <property type="entry name" value="ABC_transporter-like_ATP-bd"/>
</dbReference>
<proteinExistence type="inferred from homology"/>
<dbReference type="KEGG" id="wci:WS105_1113"/>
<dbReference type="Proteomes" id="UP000029079">
    <property type="component" value="Chromosome"/>
</dbReference>
<dbReference type="PROSITE" id="PS50893">
    <property type="entry name" value="ABC_TRANSPORTER_2"/>
    <property type="match status" value="1"/>
</dbReference>
<dbReference type="KEGG" id="wce:WS08_1050"/>
<dbReference type="PANTHER" id="PTHR42734:SF5">
    <property type="entry name" value="IRON TRANSPORT SYSTEM ATP-BINDING PROTEIN HI_0361-RELATED"/>
    <property type="match status" value="1"/>
</dbReference>
<dbReference type="GO" id="GO:0016887">
    <property type="term" value="F:ATP hydrolysis activity"/>
    <property type="evidence" value="ECO:0007669"/>
    <property type="project" value="InterPro"/>
</dbReference>
<evidence type="ECO:0000313" key="7">
    <source>
        <dbReference type="Proteomes" id="UP000029079"/>
    </source>
</evidence>
<evidence type="ECO:0000256" key="1">
    <source>
        <dbReference type="ARBA" id="ARBA00005417"/>
    </source>
</evidence>
<keyword evidence="4" id="KW-0067">ATP-binding</keyword>
<dbReference type="STRING" id="759620.WS105_1113"/>